<gene>
    <name evidence="1" type="ORF">L195_g015928</name>
</gene>
<organism evidence="1 2">
    <name type="scientific">Trifolium pratense</name>
    <name type="common">Red clover</name>
    <dbReference type="NCBI Taxonomy" id="57577"/>
    <lineage>
        <taxon>Eukaryota</taxon>
        <taxon>Viridiplantae</taxon>
        <taxon>Streptophyta</taxon>
        <taxon>Embryophyta</taxon>
        <taxon>Tracheophyta</taxon>
        <taxon>Spermatophyta</taxon>
        <taxon>Magnoliopsida</taxon>
        <taxon>eudicotyledons</taxon>
        <taxon>Gunneridae</taxon>
        <taxon>Pentapetalae</taxon>
        <taxon>rosids</taxon>
        <taxon>fabids</taxon>
        <taxon>Fabales</taxon>
        <taxon>Fabaceae</taxon>
        <taxon>Papilionoideae</taxon>
        <taxon>50 kb inversion clade</taxon>
        <taxon>NPAAA clade</taxon>
        <taxon>Hologalegina</taxon>
        <taxon>IRL clade</taxon>
        <taxon>Trifolieae</taxon>
        <taxon>Trifolium</taxon>
    </lineage>
</organism>
<sequence length="69" mass="7723">MHSPTSKGFLFTALLLDVYNTKRFLSIFSAASVEANWECFGVMGQYGILENVIPSSMKSPINDVYEVQE</sequence>
<accession>A0A2K3MPT3</accession>
<proteinExistence type="predicted"/>
<reference evidence="1 2" key="1">
    <citation type="journal article" date="2014" name="Am. J. Bot.">
        <title>Genome assembly and annotation for red clover (Trifolium pratense; Fabaceae).</title>
        <authorList>
            <person name="Istvanek J."/>
            <person name="Jaros M."/>
            <person name="Krenek A."/>
            <person name="Repkova J."/>
        </authorList>
    </citation>
    <scope>NUCLEOTIDE SEQUENCE [LARGE SCALE GENOMIC DNA]</scope>
    <source>
        <strain evidence="2">cv. Tatra</strain>
        <tissue evidence="1">Young leaves</tissue>
    </source>
</reference>
<reference evidence="1 2" key="2">
    <citation type="journal article" date="2017" name="Front. Plant Sci.">
        <title>Gene Classification and Mining of Molecular Markers Useful in Red Clover (Trifolium pratense) Breeding.</title>
        <authorList>
            <person name="Istvanek J."/>
            <person name="Dluhosova J."/>
            <person name="Dluhos P."/>
            <person name="Patkova L."/>
            <person name="Nedelnik J."/>
            <person name="Repkova J."/>
        </authorList>
    </citation>
    <scope>NUCLEOTIDE SEQUENCE [LARGE SCALE GENOMIC DNA]</scope>
    <source>
        <strain evidence="2">cv. Tatra</strain>
        <tissue evidence="1">Young leaves</tissue>
    </source>
</reference>
<name>A0A2K3MPT3_TRIPR</name>
<dbReference type="AlphaFoldDB" id="A0A2K3MPT3"/>
<evidence type="ECO:0000313" key="1">
    <source>
        <dbReference type="EMBL" id="PNX92787.1"/>
    </source>
</evidence>
<dbReference type="Proteomes" id="UP000236291">
    <property type="component" value="Unassembled WGS sequence"/>
</dbReference>
<protein>
    <submittedName>
        <fullName evidence="1">Uncharacterized protein</fullName>
    </submittedName>
</protein>
<dbReference type="EMBL" id="ASHM01010908">
    <property type="protein sequence ID" value="PNX92787.1"/>
    <property type="molecule type" value="Genomic_DNA"/>
</dbReference>
<evidence type="ECO:0000313" key="2">
    <source>
        <dbReference type="Proteomes" id="UP000236291"/>
    </source>
</evidence>
<comment type="caution">
    <text evidence="1">The sequence shown here is derived from an EMBL/GenBank/DDBJ whole genome shotgun (WGS) entry which is preliminary data.</text>
</comment>